<dbReference type="GO" id="GO:0016740">
    <property type="term" value="F:transferase activity"/>
    <property type="evidence" value="ECO:0007669"/>
    <property type="project" value="UniProtKB-KW"/>
</dbReference>
<sequence length="314" mass="34346">MCGIAGRILTAPGQVGADLVDLMDAQEHRGADSTGFAVYGPPRDTGYVLRGMGFDKSRQDADLNAFEAVLKDHSSGFLSDPKIVTDENRHYCFRAEISDPTDLQAWVRDADELTDRFEVLSCGRSLEIIKDIGGAEAVAEKHGVRDMIGTHGLGHARLATESSVLPNASHPFWARPFSDVAIVHNGQITDYFTWRDKLSRKGYRFLTENDSELIAVWVSDQMKAGLTMEQALKKSITSIDGVFTYMIATPDGIGFAKDRFAMKPLVVVNRNGDLAAATEEQAVRRVMAEECDVINYDGPSLTGIWGVGNRSLAA</sequence>
<evidence type="ECO:0000256" key="2">
    <source>
        <dbReference type="ARBA" id="ARBA00022962"/>
    </source>
</evidence>
<keyword evidence="2 4" id="KW-0315">Glutamine amidotransferase</keyword>
<dbReference type="Proteomes" id="UP000597886">
    <property type="component" value="Unassembled WGS sequence"/>
</dbReference>
<proteinExistence type="predicted"/>
<evidence type="ECO:0000259" key="3">
    <source>
        <dbReference type="PROSITE" id="PS51278"/>
    </source>
</evidence>
<dbReference type="Gene3D" id="3.60.20.10">
    <property type="entry name" value="Glutamine Phosphoribosylpyrophosphate, subunit 1, domain 1"/>
    <property type="match status" value="1"/>
</dbReference>
<evidence type="ECO:0000313" key="4">
    <source>
        <dbReference type="EMBL" id="NOE17642.1"/>
    </source>
</evidence>
<dbReference type="EMBL" id="WVRA01000001">
    <property type="protein sequence ID" value="NOE17642.1"/>
    <property type="molecule type" value="Genomic_DNA"/>
</dbReference>
<reference evidence="4" key="1">
    <citation type="submission" date="2019-12" db="EMBL/GenBank/DDBJ databases">
        <title>Ruegeria JWLKs population differentiation of coral mucus and skeleton niches.</title>
        <authorList>
            <person name="Luo D."/>
        </authorList>
    </citation>
    <scope>NUCLEOTIDE SEQUENCE</scope>
    <source>
        <strain evidence="4">HKCCD6181</strain>
    </source>
</reference>
<protein>
    <submittedName>
        <fullName evidence="4">Glutamine amidotransferase</fullName>
    </submittedName>
</protein>
<comment type="caution">
    <text evidence="4">The sequence shown here is derived from an EMBL/GenBank/DDBJ whole genome shotgun (WGS) entry which is preliminary data.</text>
</comment>
<evidence type="ECO:0000313" key="5">
    <source>
        <dbReference type="Proteomes" id="UP000597886"/>
    </source>
</evidence>
<accession>A0AA90YRM1</accession>
<feature type="domain" description="Glutamine amidotransferase type-2" evidence="3">
    <location>
        <begin position="2"/>
        <end position="314"/>
    </location>
</feature>
<dbReference type="AlphaFoldDB" id="A0AA90YRM1"/>
<dbReference type="InterPro" id="IPR017932">
    <property type="entry name" value="GATase_2_dom"/>
</dbReference>
<organism evidence="4 5">
    <name type="scientific">Ruegeria atlantica</name>
    <dbReference type="NCBI Taxonomy" id="81569"/>
    <lineage>
        <taxon>Bacteria</taxon>
        <taxon>Pseudomonadati</taxon>
        <taxon>Pseudomonadota</taxon>
        <taxon>Alphaproteobacteria</taxon>
        <taxon>Rhodobacterales</taxon>
        <taxon>Roseobacteraceae</taxon>
        <taxon>Ruegeria</taxon>
    </lineage>
</organism>
<gene>
    <name evidence="4" type="ORF">GS634_05835</name>
</gene>
<dbReference type="PANTHER" id="PTHR11907">
    <property type="entry name" value="AMIDOPHOSPHORIBOSYLTRANSFERASE"/>
    <property type="match status" value="1"/>
</dbReference>
<keyword evidence="1" id="KW-0808">Transferase</keyword>
<evidence type="ECO:0000256" key="1">
    <source>
        <dbReference type="ARBA" id="ARBA00022679"/>
    </source>
</evidence>
<name>A0AA90YRM1_9RHOB</name>
<dbReference type="InterPro" id="IPR029055">
    <property type="entry name" value="Ntn_hydrolases_N"/>
</dbReference>
<dbReference type="RefSeq" id="WP_171328926.1">
    <property type="nucleotide sequence ID" value="NZ_WVRA01000001.1"/>
</dbReference>
<dbReference type="Pfam" id="PF13522">
    <property type="entry name" value="GATase_6"/>
    <property type="match status" value="1"/>
</dbReference>
<dbReference type="SUPFAM" id="SSF56235">
    <property type="entry name" value="N-terminal nucleophile aminohydrolases (Ntn hydrolases)"/>
    <property type="match status" value="1"/>
</dbReference>
<dbReference type="PROSITE" id="PS51278">
    <property type="entry name" value="GATASE_TYPE_2"/>
    <property type="match status" value="1"/>
</dbReference>